<evidence type="ECO:0000313" key="2">
    <source>
        <dbReference type="Proteomes" id="UP000298213"/>
    </source>
</evidence>
<keyword evidence="2" id="KW-1185">Reference proteome</keyword>
<dbReference type="AlphaFoldDB" id="A0A4Y8ZW29"/>
<name>A0A4Y8ZW29_9SPHN</name>
<dbReference type="EMBL" id="SPDV01000013">
    <property type="protein sequence ID" value="TFI58646.1"/>
    <property type="molecule type" value="Genomic_DNA"/>
</dbReference>
<protein>
    <submittedName>
        <fullName evidence="1">Uncharacterized protein</fullName>
    </submittedName>
</protein>
<gene>
    <name evidence="1" type="ORF">E2493_08345</name>
</gene>
<reference evidence="1 2" key="1">
    <citation type="submission" date="2019-03" db="EMBL/GenBank/DDBJ databases">
        <title>Genome sequence of Sphingomonas sp. 17J27-24.</title>
        <authorList>
            <person name="Kim M."/>
            <person name="Maeng S."/>
            <person name="Sathiyaraj S."/>
        </authorList>
    </citation>
    <scope>NUCLEOTIDE SEQUENCE [LARGE SCALE GENOMIC DNA]</scope>
    <source>
        <strain evidence="1 2">17J27-24</strain>
    </source>
</reference>
<comment type="caution">
    <text evidence="1">The sequence shown here is derived from an EMBL/GenBank/DDBJ whole genome shotgun (WGS) entry which is preliminary data.</text>
</comment>
<dbReference type="RefSeq" id="WP_135085635.1">
    <property type="nucleotide sequence ID" value="NZ_SPDV01000013.1"/>
</dbReference>
<proteinExistence type="predicted"/>
<evidence type="ECO:0000313" key="1">
    <source>
        <dbReference type="EMBL" id="TFI58646.1"/>
    </source>
</evidence>
<dbReference type="Proteomes" id="UP000298213">
    <property type="component" value="Unassembled WGS sequence"/>
</dbReference>
<sequence>MKLVRIAAAAAVALLAWGCLLTPGRFDAALSVRRDGSFTYRYTGELVFVSPGSAAAGIASEDEPFKPEDQVCYENEDDVLGDTHDCTPAEIEQKRKEYEEGRADRLAEKKKQAEMTKAMLGGIDPSDPKTMEEFARRLQGHAGWKRVQHKANGVFDVDYELSGRLDHDFVFPVFPEIDMIIPFVKVVRLSGNRIRVLAPAFVQPKEGGWQGMGSAMQGAVGAQAKGAAESWMKKPEGTFTLTTDAEILTNNTREGPARAAAGRSLTWTVGPLDASKPEALLQL</sequence>
<organism evidence="1 2">
    <name type="scientific">Sphingomonas parva</name>
    <dbReference type="NCBI Taxonomy" id="2555898"/>
    <lineage>
        <taxon>Bacteria</taxon>
        <taxon>Pseudomonadati</taxon>
        <taxon>Pseudomonadota</taxon>
        <taxon>Alphaproteobacteria</taxon>
        <taxon>Sphingomonadales</taxon>
        <taxon>Sphingomonadaceae</taxon>
        <taxon>Sphingomonas</taxon>
    </lineage>
</organism>
<accession>A0A4Y8ZW29</accession>
<dbReference type="OrthoDB" id="7390084at2"/>